<evidence type="ECO:0000259" key="2">
    <source>
        <dbReference type="PROSITE" id="PS50903"/>
    </source>
</evidence>
<evidence type="ECO:0000313" key="3">
    <source>
        <dbReference type="EMBL" id="NBI33622.1"/>
    </source>
</evidence>
<evidence type="ECO:0000256" key="1">
    <source>
        <dbReference type="ARBA" id="ARBA00023002"/>
    </source>
</evidence>
<name>A0A7C9JIA4_9BACT</name>
<dbReference type="GO" id="GO:0010181">
    <property type="term" value="F:FMN binding"/>
    <property type="evidence" value="ECO:0007669"/>
    <property type="project" value="InterPro"/>
</dbReference>
<dbReference type="GO" id="GO:0042602">
    <property type="term" value="F:riboflavin reductase (NADPH) activity"/>
    <property type="evidence" value="ECO:0007669"/>
    <property type="project" value="TreeGrafter"/>
</dbReference>
<protein>
    <submittedName>
        <fullName evidence="3">Flavin reductase</fullName>
    </submittedName>
</protein>
<dbReference type="InterPro" id="IPR050268">
    <property type="entry name" value="NADH-dep_flavin_reductase"/>
</dbReference>
<dbReference type="GO" id="GO:0005506">
    <property type="term" value="F:iron ion binding"/>
    <property type="evidence" value="ECO:0007669"/>
    <property type="project" value="InterPro"/>
</dbReference>
<organism evidence="3">
    <name type="scientific">Muribaculaceae bacterium Z82</name>
    <dbReference type="NCBI Taxonomy" id="2304548"/>
    <lineage>
        <taxon>Bacteria</taxon>
        <taxon>Pseudomonadati</taxon>
        <taxon>Bacteroidota</taxon>
        <taxon>Bacteroidia</taxon>
        <taxon>Bacteroidales</taxon>
        <taxon>Muribaculaceae</taxon>
    </lineage>
</organism>
<dbReference type="Pfam" id="PF01613">
    <property type="entry name" value="Flavin_Reduct"/>
    <property type="match status" value="1"/>
</dbReference>
<dbReference type="InterPro" id="IPR048574">
    <property type="entry name" value="RUBY_RBDX"/>
</dbReference>
<reference evidence="3" key="1">
    <citation type="submission" date="2018-08" db="EMBL/GenBank/DDBJ databases">
        <title>Murine metabolic-syndrome-specific gut microbial biobank.</title>
        <authorList>
            <person name="Liu C."/>
        </authorList>
    </citation>
    <scope>NUCLEOTIDE SEQUENCE [LARGE SCALE GENOMIC DNA]</scope>
    <source>
        <strain evidence="3">Z82</strain>
    </source>
</reference>
<sequence>MIDSSAFHSLSYGLYVIGTTGAGGPAGCIANTFQQVTSSPFQVSVALNNDNVTTGRILESGRFTAACLSEEAPMELIGRFGFHTSADTDKFDGVAHGQDAAGVPYVTETSCSWFSARVVSSMNLGSHTMIVGEVEEAGTLDSDAPMTYAYYHMVKGGKTPPKASSFIPGDAQTSPAPSDAAQAVSAEAGAKAARTLECVAASVEAEAAREGAASGGPSTGWRCKVCGYIVSGYPDGLPADFTCPCCGVGPEMFERVEL</sequence>
<dbReference type="Gene3D" id="2.20.28.10">
    <property type="match status" value="1"/>
</dbReference>
<dbReference type="SMART" id="SM00903">
    <property type="entry name" value="Flavin_Reduct"/>
    <property type="match status" value="1"/>
</dbReference>
<dbReference type="InterPro" id="IPR002563">
    <property type="entry name" value="Flavin_Rdtase-like_dom"/>
</dbReference>
<dbReference type="CDD" id="cd00350">
    <property type="entry name" value="rubredoxin_like"/>
    <property type="match status" value="1"/>
</dbReference>
<dbReference type="AlphaFoldDB" id="A0A7C9JIA4"/>
<keyword evidence="1" id="KW-0560">Oxidoreductase</keyword>
<dbReference type="PROSITE" id="PS50903">
    <property type="entry name" value="RUBREDOXIN_LIKE"/>
    <property type="match status" value="1"/>
</dbReference>
<dbReference type="SUPFAM" id="SSF50475">
    <property type="entry name" value="FMN-binding split barrel"/>
    <property type="match status" value="1"/>
</dbReference>
<comment type="caution">
    <text evidence="3">The sequence shown here is derived from an EMBL/GenBank/DDBJ whole genome shotgun (WGS) entry which is preliminary data.</text>
</comment>
<gene>
    <name evidence="3" type="ORF">D1639_00930</name>
</gene>
<dbReference type="PANTHER" id="PTHR30466:SF1">
    <property type="entry name" value="FMN REDUCTASE (NADH) RUTF"/>
    <property type="match status" value="1"/>
</dbReference>
<dbReference type="InterPro" id="IPR024934">
    <property type="entry name" value="Rubredoxin-like_dom"/>
</dbReference>
<accession>A0A7C9JIA4</accession>
<dbReference type="Pfam" id="PF21349">
    <property type="entry name" value="RUBY_RBDX"/>
    <property type="match status" value="1"/>
</dbReference>
<dbReference type="Gene3D" id="2.30.110.10">
    <property type="entry name" value="Electron Transport, Fmn-binding Protein, Chain A"/>
    <property type="match status" value="1"/>
</dbReference>
<dbReference type="InterPro" id="IPR012349">
    <property type="entry name" value="Split_barrel_FMN-bd"/>
</dbReference>
<feature type="domain" description="Rubredoxin-like" evidence="2">
    <location>
        <begin position="218"/>
        <end position="256"/>
    </location>
</feature>
<proteinExistence type="predicted"/>
<dbReference type="PANTHER" id="PTHR30466">
    <property type="entry name" value="FLAVIN REDUCTASE"/>
    <property type="match status" value="1"/>
</dbReference>
<dbReference type="EMBL" id="QWKH01000003">
    <property type="protein sequence ID" value="NBI33622.1"/>
    <property type="molecule type" value="Genomic_DNA"/>
</dbReference>
<dbReference type="SUPFAM" id="SSF57802">
    <property type="entry name" value="Rubredoxin-like"/>
    <property type="match status" value="1"/>
</dbReference>